<dbReference type="AlphaFoldDB" id="A0A5E6ZF42"/>
<organism evidence="1 2">
    <name type="scientific">Pseudomonas fluorescens</name>
    <dbReference type="NCBI Taxonomy" id="294"/>
    <lineage>
        <taxon>Bacteria</taxon>
        <taxon>Pseudomonadati</taxon>
        <taxon>Pseudomonadota</taxon>
        <taxon>Gammaproteobacteria</taxon>
        <taxon>Pseudomonadales</taxon>
        <taxon>Pseudomonadaceae</taxon>
        <taxon>Pseudomonas</taxon>
    </lineage>
</organism>
<proteinExistence type="predicted"/>
<evidence type="ECO:0000313" key="1">
    <source>
        <dbReference type="EMBL" id="VVN64099.1"/>
    </source>
</evidence>
<sequence length="76" mass="8357">MAGEQLQEQFAPQANRRRTWRQYFKIRVVQSGFLQSAAITLTAQQRALIELGADIGQMSAATGDQVPGSCFTGLQL</sequence>
<evidence type="ECO:0000313" key="2">
    <source>
        <dbReference type="Proteomes" id="UP000326437"/>
    </source>
</evidence>
<name>A0A5E6ZF42_PSEFL</name>
<reference evidence="1 2" key="1">
    <citation type="submission" date="2019-09" db="EMBL/GenBank/DDBJ databases">
        <authorList>
            <person name="Chandra G."/>
            <person name="Truman W A."/>
        </authorList>
    </citation>
    <scope>NUCLEOTIDE SEQUENCE [LARGE SCALE GENOMIC DNA]</scope>
    <source>
        <strain evidence="1">PS685</strain>
    </source>
</reference>
<gene>
    <name evidence="1" type="ORF">PS685_04540</name>
</gene>
<accession>A0A5E6ZF42</accession>
<protein>
    <submittedName>
        <fullName evidence="1">Uncharacterized protein</fullName>
    </submittedName>
</protein>
<dbReference type="Proteomes" id="UP000326437">
    <property type="component" value="Unassembled WGS sequence"/>
</dbReference>
<dbReference type="EMBL" id="CABVHO010000098">
    <property type="protein sequence ID" value="VVN64099.1"/>
    <property type="molecule type" value="Genomic_DNA"/>
</dbReference>